<dbReference type="InterPro" id="IPR010427">
    <property type="entry name" value="DUF1023"/>
</dbReference>
<feature type="region of interest" description="Disordered" evidence="2">
    <location>
        <begin position="672"/>
        <end position="699"/>
    </location>
</feature>
<organism evidence="4 5">
    <name type="scientific">Psychromicrobium silvestre</name>
    <dbReference type="NCBI Taxonomy" id="1645614"/>
    <lineage>
        <taxon>Bacteria</taxon>
        <taxon>Bacillati</taxon>
        <taxon>Actinomycetota</taxon>
        <taxon>Actinomycetes</taxon>
        <taxon>Micrococcales</taxon>
        <taxon>Micrococcaceae</taxon>
        <taxon>Psychromicrobium</taxon>
    </lineage>
</organism>
<dbReference type="Pfam" id="PF06259">
    <property type="entry name" value="Abhydrolase_8"/>
    <property type="match status" value="1"/>
</dbReference>
<reference evidence="4 5" key="1">
    <citation type="submission" date="2020-07" db="EMBL/GenBank/DDBJ databases">
        <title>Sequencing the genomes of 1000 actinobacteria strains.</title>
        <authorList>
            <person name="Klenk H.-P."/>
        </authorList>
    </citation>
    <scope>NUCLEOTIDE SEQUENCE [LARGE SCALE GENOMIC DNA]</scope>
    <source>
        <strain evidence="4 5">DSM 102047</strain>
    </source>
</reference>
<evidence type="ECO:0000313" key="4">
    <source>
        <dbReference type="EMBL" id="NYE93915.1"/>
    </source>
</evidence>
<dbReference type="EMBL" id="JACBYQ010000001">
    <property type="protein sequence ID" value="NYE93915.1"/>
    <property type="molecule type" value="Genomic_DNA"/>
</dbReference>
<comment type="caution">
    <text evidence="4">The sequence shown here is derived from an EMBL/GenBank/DDBJ whole genome shotgun (WGS) entry which is preliminary data.</text>
</comment>
<feature type="domain" description="DUF1023" evidence="3">
    <location>
        <begin position="381"/>
        <end position="531"/>
    </location>
</feature>
<evidence type="ECO:0000313" key="5">
    <source>
        <dbReference type="Proteomes" id="UP000521748"/>
    </source>
</evidence>
<keyword evidence="5" id="KW-1185">Reference proteome</keyword>
<accession>A0A7Y9LQU8</accession>
<name>A0A7Y9LQU8_9MICC</name>
<feature type="coiled-coil region" evidence="1">
    <location>
        <begin position="165"/>
        <end position="192"/>
    </location>
</feature>
<proteinExistence type="predicted"/>
<dbReference type="RefSeq" id="WP_179387750.1">
    <property type="nucleotide sequence ID" value="NZ_JACBYQ010000001.1"/>
</dbReference>
<sequence>MMGRGGDWSLLGGSDPAPGCVEDVQRISMNWGDKAGKLSDAQNLLERTHVAGSGASVEAARTLLARDGALLKVYGQGCENLANGYKSWTASLQSFQDEADRLLTQAHQANDDLNQGHALVEAGKQERIEDAAKRSLPEAITEAAIETILPGLAQIFSDTRGQYMINDAQQRLDHLNHQADDLRERYKAEGDRIATTTAFVTSPAAAAYKAGLDNNIPIGPGSLAALIHQDKNPKLTKLDALRKELDSGNSTHRQEYLNQLGNLTPEQLVLYGLMNPGQARNPLVVNPGENVNAVKSWWSGLDEAKRNLLIATMPGIVGNLNGIPYADRGRANKTNIELIDADPGTSPEVHTAIQKIKDALKIPDKQGALRSLISFDLNNGKPLGAIAIGNMDKAKNVTWNVPGMGTTLSDGIESWTKSAQDLYKGQYAAMGYEARKQGVVVVSWVGYETPDKPPSSAVLSMSAANTGAEKLQIALDGFQDTRGPGSGYHLNVVAHSYGTTTSSVALTHTKYPVDTVCFFGSAGIDPTQVPQASLMHVAHPGGQPAVYVTHAGGDNVAPLGIYGSQLGIWSPPLEALNGGNIHPRFDPTEAWFGAHTFSSEGGYDADGTPYYAVNGHDANGPKDSQELFFASKEHGYLDLKTESAHNIALITTGQEDKIQPLIPLTEKYIDTGHGLIDQGPDETHQSPEQLKGKIPRKVP</sequence>
<evidence type="ECO:0000256" key="1">
    <source>
        <dbReference type="SAM" id="Coils"/>
    </source>
</evidence>
<evidence type="ECO:0000256" key="2">
    <source>
        <dbReference type="SAM" id="MobiDB-lite"/>
    </source>
</evidence>
<dbReference type="AlphaFoldDB" id="A0A7Y9LQU8"/>
<protein>
    <recommendedName>
        <fullName evidence="3">DUF1023 domain-containing protein</fullName>
    </recommendedName>
</protein>
<evidence type="ECO:0000259" key="3">
    <source>
        <dbReference type="Pfam" id="PF06259"/>
    </source>
</evidence>
<gene>
    <name evidence="4" type="ORF">FHU41_000136</name>
</gene>
<dbReference type="Proteomes" id="UP000521748">
    <property type="component" value="Unassembled WGS sequence"/>
</dbReference>
<keyword evidence="1" id="KW-0175">Coiled coil</keyword>